<protein>
    <recommendedName>
        <fullName evidence="2">Redoxin domain-containing protein</fullName>
    </recommendedName>
</protein>
<evidence type="ECO:0000313" key="1">
    <source>
        <dbReference type="EMBL" id="CAD9514258.1"/>
    </source>
</evidence>
<reference evidence="1" key="1">
    <citation type="submission" date="2021-01" db="EMBL/GenBank/DDBJ databases">
        <authorList>
            <person name="Corre E."/>
            <person name="Pelletier E."/>
            <person name="Niang G."/>
            <person name="Scheremetjew M."/>
            <person name="Finn R."/>
            <person name="Kale V."/>
            <person name="Holt S."/>
            <person name="Cochrane G."/>
            <person name="Meng A."/>
            <person name="Brown T."/>
            <person name="Cohen L."/>
        </authorList>
    </citation>
    <scope>NUCLEOTIDE SEQUENCE</scope>
    <source>
        <strain evidence="1">CCMP826</strain>
    </source>
</reference>
<proteinExistence type="predicted"/>
<gene>
    <name evidence="1" type="ORF">HTAM1171_LOCUS10943</name>
</gene>
<name>A0A7S2ICR4_9STRA</name>
<dbReference type="AlphaFoldDB" id="A0A7S2ICR4"/>
<organism evidence="1">
    <name type="scientific">Helicotheca tamesis</name>
    <dbReference type="NCBI Taxonomy" id="374047"/>
    <lineage>
        <taxon>Eukaryota</taxon>
        <taxon>Sar</taxon>
        <taxon>Stramenopiles</taxon>
        <taxon>Ochrophyta</taxon>
        <taxon>Bacillariophyta</taxon>
        <taxon>Mediophyceae</taxon>
        <taxon>Lithodesmiophycidae</taxon>
        <taxon>Lithodesmiales</taxon>
        <taxon>Lithodesmiaceae</taxon>
        <taxon>Helicotheca</taxon>
    </lineage>
</organism>
<sequence length="100" mass="10783">MTAWGEDQGIDGSMITFMGDPSSDLTKLLQMELTHPGPNGIGLHGRCKRHALYVVDGTVKVVRVAEREDDPAGDDFPESTCAPAMIDAIKEVLAEGKEEL</sequence>
<evidence type="ECO:0008006" key="2">
    <source>
        <dbReference type="Google" id="ProtNLM"/>
    </source>
</evidence>
<dbReference type="Gene3D" id="3.40.30.10">
    <property type="entry name" value="Glutaredoxin"/>
    <property type="match status" value="1"/>
</dbReference>
<accession>A0A7S2ICR4</accession>
<dbReference type="EMBL" id="HBGV01017746">
    <property type="protein sequence ID" value="CAD9514258.1"/>
    <property type="molecule type" value="Transcribed_RNA"/>
</dbReference>